<name>A0ABT3H0W5_9RHOB</name>
<sequence length="135" mass="13966">MTALRKLALAAALACLPALAQADGFYTSDMGEGGAPDACIARAERSLSGYIREAQNAGATMATGSWSVDAYHLQPGDVSVQIACPYRDSHVSAALVTAFSTGPESDRIAAVEAIVQRWNTPGQQGDVRDPGSPGK</sequence>
<keyword evidence="3" id="KW-1185">Reference proteome</keyword>
<gene>
    <name evidence="2" type="ORF">OKW52_14015</name>
</gene>
<organism evidence="2 3">
    <name type="scientific">Pararhodobacter zhoushanensis</name>
    <dbReference type="NCBI Taxonomy" id="2479545"/>
    <lineage>
        <taxon>Bacteria</taxon>
        <taxon>Pseudomonadati</taxon>
        <taxon>Pseudomonadota</taxon>
        <taxon>Alphaproteobacteria</taxon>
        <taxon>Rhodobacterales</taxon>
        <taxon>Paracoccaceae</taxon>
        <taxon>Pararhodobacter</taxon>
    </lineage>
</organism>
<evidence type="ECO:0000313" key="3">
    <source>
        <dbReference type="Proteomes" id="UP001208938"/>
    </source>
</evidence>
<evidence type="ECO:0000256" key="1">
    <source>
        <dbReference type="SAM" id="SignalP"/>
    </source>
</evidence>
<reference evidence="2 3" key="1">
    <citation type="submission" date="2022-10" db="EMBL/GenBank/DDBJ databases">
        <title>Pararhodobacter sp. nov., isolated from marine algae.</title>
        <authorList>
            <person name="Choi B.J."/>
            <person name="Kim J.M."/>
            <person name="Lee J.K."/>
            <person name="Choi D.G."/>
            <person name="Jeon C.O."/>
        </authorList>
    </citation>
    <scope>NUCLEOTIDE SEQUENCE [LARGE SCALE GENOMIC DNA]</scope>
    <source>
        <strain evidence="2 3">ZQ420</strain>
    </source>
</reference>
<proteinExistence type="predicted"/>
<dbReference type="RefSeq" id="WP_264506270.1">
    <property type="nucleotide sequence ID" value="NZ_JAPDFL010000001.1"/>
</dbReference>
<feature type="signal peptide" evidence="1">
    <location>
        <begin position="1"/>
        <end position="22"/>
    </location>
</feature>
<dbReference type="Proteomes" id="UP001208938">
    <property type="component" value="Unassembled WGS sequence"/>
</dbReference>
<evidence type="ECO:0000313" key="2">
    <source>
        <dbReference type="EMBL" id="MCW1933345.1"/>
    </source>
</evidence>
<protein>
    <recommendedName>
        <fullName evidence="4">DUF732 domain-containing protein</fullName>
    </recommendedName>
</protein>
<comment type="caution">
    <text evidence="2">The sequence shown here is derived from an EMBL/GenBank/DDBJ whole genome shotgun (WGS) entry which is preliminary data.</text>
</comment>
<keyword evidence="1" id="KW-0732">Signal</keyword>
<accession>A0ABT3H0W5</accession>
<feature type="chain" id="PRO_5046311837" description="DUF732 domain-containing protein" evidence="1">
    <location>
        <begin position="23"/>
        <end position="135"/>
    </location>
</feature>
<dbReference type="EMBL" id="JAPDFL010000001">
    <property type="protein sequence ID" value="MCW1933345.1"/>
    <property type="molecule type" value="Genomic_DNA"/>
</dbReference>
<evidence type="ECO:0008006" key="4">
    <source>
        <dbReference type="Google" id="ProtNLM"/>
    </source>
</evidence>